<accession>A0A1H9ZBF6</accession>
<dbReference type="EMBL" id="FOIE01000001">
    <property type="protein sequence ID" value="SES78946.1"/>
    <property type="molecule type" value="Genomic_DNA"/>
</dbReference>
<protein>
    <submittedName>
        <fullName evidence="2">ThiF family protein</fullName>
    </submittedName>
</protein>
<keyword evidence="3" id="KW-1185">Reference proteome</keyword>
<dbReference type="InterPro" id="IPR035985">
    <property type="entry name" value="Ubiquitin-activating_enz"/>
</dbReference>
<dbReference type="Gene3D" id="3.40.50.720">
    <property type="entry name" value="NAD(P)-binding Rossmann-like Domain"/>
    <property type="match status" value="1"/>
</dbReference>
<evidence type="ECO:0000313" key="2">
    <source>
        <dbReference type="EMBL" id="SES78946.1"/>
    </source>
</evidence>
<reference evidence="3" key="1">
    <citation type="submission" date="2016-10" db="EMBL/GenBank/DDBJ databases">
        <authorList>
            <person name="Varghese N."/>
            <person name="Submissions S."/>
        </authorList>
    </citation>
    <scope>NUCLEOTIDE SEQUENCE [LARGE SCALE GENOMIC DNA]</scope>
    <source>
        <strain evidence="3">DSM 44209</strain>
    </source>
</reference>
<dbReference type="SUPFAM" id="SSF69572">
    <property type="entry name" value="Activating enzymes of the ubiquitin-like proteins"/>
    <property type="match status" value="1"/>
</dbReference>
<dbReference type="GO" id="GO:0061504">
    <property type="term" value="P:cyclic threonylcarbamoyladenosine biosynthetic process"/>
    <property type="evidence" value="ECO:0007669"/>
    <property type="project" value="TreeGrafter"/>
</dbReference>
<dbReference type="Proteomes" id="UP000198507">
    <property type="component" value="Unassembled WGS sequence"/>
</dbReference>
<dbReference type="InterPro" id="IPR045886">
    <property type="entry name" value="ThiF/MoeB/HesA"/>
</dbReference>
<feature type="domain" description="THIF-type NAD/FAD binding fold" evidence="1">
    <location>
        <begin position="15"/>
        <end position="156"/>
    </location>
</feature>
<evidence type="ECO:0000259" key="1">
    <source>
        <dbReference type="Pfam" id="PF00899"/>
    </source>
</evidence>
<dbReference type="OrthoDB" id="5149792at2"/>
<evidence type="ECO:0000313" key="3">
    <source>
        <dbReference type="Proteomes" id="UP000198507"/>
    </source>
</evidence>
<sequence length="296" mass="31839">MTATTPDLYDELTRRNRGFIPAASQQRLRDATVLVAGCGSTGGAVVEPLTRLGVQSFLLADNGTYELGNLNRQSATQADIGRNKAEVCARRVVEINPRARTRVATDGIQPGTVSAVVAACDVVVDGVDVTEPAGWRAKYALHAAAAALGRPVVSGYDMAGTQYVRFHDYRRAGVPFDGAVTAAQVESDSTWRLLRQVVPLRVVPVEMLESARAAVADGEDGVSQLVYTSMLFGALTSRMVVDVLDGRPVRRHTVVDVHAAVRPAASSVRARLRKPWVLALALRDLAVLERTSGRRR</sequence>
<dbReference type="GO" id="GO:0061503">
    <property type="term" value="F:tRNA threonylcarbamoyladenosine dehydratase"/>
    <property type="evidence" value="ECO:0007669"/>
    <property type="project" value="TreeGrafter"/>
</dbReference>
<proteinExistence type="predicted"/>
<dbReference type="AlphaFoldDB" id="A0A1H9ZBF6"/>
<gene>
    <name evidence="2" type="ORF">SAMN04488546_0511</name>
</gene>
<dbReference type="RefSeq" id="WP_091438559.1">
    <property type="nucleotide sequence ID" value="NZ_FOIE01000001.1"/>
</dbReference>
<dbReference type="GO" id="GO:0008641">
    <property type="term" value="F:ubiquitin-like modifier activating enzyme activity"/>
    <property type="evidence" value="ECO:0007669"/>
    <property type="project" value="InterPro"/>
</dbReference>
<dbReference type="InterPro" id="IPR000594">
    <property type="entry name" value="ThiF_NAD_FAD-bd"/>
</dbReference>
<dbReference type="PANTHER" id="PTHR43267">
    <property type="entry name" value="TRNA THREONYLCARBAMOYLADENOSINE DEHYDRATASE"/>
    <property type="match status" value="1"/>
</dbReference>
<name>A0A1H9ZBF6_9ACTN</name>
<dbReference type="Pfam" id="PF00899">
    <property type="entry name" value="ThiF"/>
    <property type="match status" value="1"/>
</dbReference>
<organism evidence="2 3">
    <name type="scientific">Geodermatophilus poikilotrophus</name>
    <dbReference type="NCBI Taxonomy" id="1333667"/>
    <lineage>
        <taxon>Bacteria</taxon>
        <taxon>Bacillati</taxon>
        <taxon>Actinomycetota</taxon>
        <taxon>Actinomycetes</taxon>
        <taxon>Geodermatophilales</taxon>
        <taxon>Geodermatophilaceae</taxon>
        <taxon>Geodermatophilus</taxon>
    </lineage>
</organism>
<dbReference type="PANTHER" id="PTHR43267:SF1">
    <property type="entry name" value="TRNA THREONYLCARBAMOYLADENOSINE DEHYDRATASE"/>
    <property type="match status" value="1"/>
</dbReference>